<evidence type="ECO:0000256" key="7">
    <source>
        <dbReference type="ARBA" id="ARBA00022676"/>
    </source>
</evidence>
<sequence>MKELVIKELIKNAILEDMPYGDVTTDHLLSDDHKSKGHFIAKESGIVAGIQIAKQVFEYIDPSLKFEVFVNDGEQVLSKTIIAELEGRTKSILKSERLALNIMQRMSGIATLTHKFVSKVEGTGVRIVDTRKTTPNFRILEKEAVIWGGGYNHRFNLSDAVMIKDNHIVAAGGITQAIETIKLRIPHTTKIEIEVEDLLQLEEAIEAGADIIMLDNMTNEKMAEAVKINNNRAILEASGNMNLERIESVAKTGVDVISVGALTHSYQSLDISLRFKI</sequence>
<dbReference type="Pfam" id="PF02749">
    <property type="entry name" value="QRPTase_N"/>
    <property type="match status" value="1"/>
</dbReference>
<evidence type="ECO:0000259" key="14">
    <source>
        <dbReference type="Pfam" id="PF01729"/>
    </source>
</evidence>
<evidence type="ECO:0000256" key="1">
    <source>
        <dbReference type="ARBA" id="ARBA00003237"/>
    </source>
</evidence>
<dbReference type="InterPro" id="IPR022412">
    <property type="entry name" value="Quinolinate_PRibosylTrfase_N"/>
</dbReference>
<keyword evidence="8 12" id="KW-0808">Transferase</keyword>
<dbReference type="FunCoup" id="U2DZT7">
    <property type="interactions" value="297"/>
</dbReference>
<dbReference type="CDD" id="cd01572">
    <property type="entry name" value="QPRTase"/>
    <property type="match status" value="1"/>
</dbReference>
<evidence type="ECO:0000256" key="2">
    <source>
        <dbReference type="ARBA" id="ARBA00004893"/>
    </source>
</evidence>
<feature type="binding site" evidence="13">
    <location>
        <begin position="130"/>
        <end position="132"/>
    </location>
    <ligand>
        <name>substrate</name>
    </ligand>
</feature>
<feature type="binding site" evidence="13">
    <location>
        <position position="154"/>
    </location>
    <ligand>
        <name>substrate</name>
    </ligand>
</feature>
<dbReference type="InterPro" id="IPR037128">
    <property type="entry name" value="Quinolinate_PRibosylTase_N_sf"/>
</dbReference>
<dbReference type="EC" id="2.4.2.19" evidence="5"/>
<evidence type="ECO:0000256" key="6">
    <source>
        <dbReference type="ARBA" id="ARBA00022642"/>
    </source>
</evidence>
<reference evidence="16 17" key="1">
    <citation type="journal article" date="2011" name="J. Bacteriol.">
        <title>Genome sequence of Haloplasma contractile, an unusual contractile bacterium from a deep-sea anoxic brine lake.</title>
        <authorList>
            <person name="Antunes A."/>
            <person name="Alam I."/>
            <person name="El Dorry H."/>
            <person name="Siam R."/>
            <person name="Robertson A."/>
            <person name="Bajic V.B."/>
            <person name="Stingl U."/>
        </authorList>
    </citation>
    <scope>NUCLEOTIDE SEQUENCE [LARGE SCALE GENOMIC DNA]</scope>
    <source>
        <strain evidence="16 17">SSD-17B</strain>
    </source>
</reference>
<dbReference type="InterPro" id="IPR004393">
    <property type="entry name" value="NadC"/>
</dbReference>
<comment type="pathway">
    <text evidence="2">Cofactor biosynthesis; NAD(+) biosynthesis; nicotinate D-ribonucleotide from quinolinate: step 1/1.</text>
</comment>
<comment type="subunit">
    <text evidence="4">Hexamer formed by 3 homodimers.</text>
</comment>
<accession>U2DZT7</accession>
<dbReference type="EMBL" id="AFNU02000001">
    <property type="protein sequence ID" value="ERJ13702.1"/>
    <property type="molecule type" value="Genomic_DNA"/>
</dbReference>
<reference evidence="16 17" key="2">
    <citation type="journal article" date="2013" name="PLoS ONE">
        <title>INDIGO - INtegrated Data Warehouse of MIcrobial GenOmes with Examples from the Red Sea Extremophiles.</title>
        <authorList>
            <person name="Alam I."/>
            <person name="Antunes A."/>
            <person name="Kamau A.A."/>
            <person name="Ba Alawi W."/>
            <person name="Kalkatawi M."/>
            <person name="Stingl U."/>
            <person name="Bajic V.B."/>
        </authorList>
    </citation>
    <scope>NUCLEOTIDE SEQUENCE [LARGE SCALE GENOMIC DNA]</scope>
    <source>
        <strain evidence="16 17">SSD-17B</strain>
    </source>
</reference>
<evidence type="ECO:0000256" key="8">
    <source>
        <dbReference type="ARBA" id="ARBA00022679"/>
    </source>
</evidence>
<organism evidence="16 17">
    <name type="scientific">Haloplasma contractile SSD-17B</name>
    <dbReference type="NCBI Taxonomy" id="1033810"/>
    <lineage>
        <taxon>Bacteria</taxon>
        <taxon>Bacillati</taxon>
        <taxon>Mycoplasmatota</taxon>
        <taxon>Mollicutes</taxon>
        <taxon>Haloplasmatales</taxon>
        <taxon>Haloplasmataceae</taxon>
        <taxon>Haloplasma</taxon>
    </lineage>
</organism>
<dbReference type="InterPro" id="IPR013785">
    <property type="entry name" value="Aldolase_TIM"/>
</dbReference>
<dbReference type="GO" id="GO:0034213">
    <property type="term" value="P:quinolinate catabolic process"/>
    <property type="evidence" value="ECO:0007669"/>
    <property type="project" value="TreeGrafter"/>
</dbReference>
<dbReference type="Gene3D" id="3.20.20.70">
    <property type="entry name" value="Aldolase class I"/>
    <property type="match status" value="1"/>
</dbReference>
<gene>
    <name evidence="16" type="primary">nadC</name>
    <name evidence="16" type="ORF">HLPCO_000368</name>
</gene>
<evidence type="ECO:0000256" key="5">
    <source>
        <dbReference type="ARBA" id="ARBA00011944"/>
    </source>
</evidence>
<dbReference type="GO" id="GO:0009435">
    <property type="term" value="P:NAD+ biosynthetic process"/>
    <property type="evidence" value="ECO:0007669"/>
    <property type="project" value="UniProtKB-UniPathway"/>
</dbReference>
<keyword evidence="6" id="KW-0662">Pyridine nucleotide biosynthesis</keyword>
<dbReference type="UniPathway" id="UPA00253">
    <property type="reaction ID" value="UER00331"/>
</dbReference>
<dbReference type="SUPFAM" id="SSF54675">
    <property type="entry name" value="Nicotinate/Quinolinate PRTase N-terminal domain-like"/>
    <property type="match status" value="1"/>
</dbReference>
<comment type="function">
    <text evidence="1">Involved in the catabolism of quinolinic acid (QA).</text>
</comment>
<evidence type="ECO:0000259" key="15">
    <source>
        <dbReference type="Pfam" id="PF02749"/>
    </source>
</evidence>
<feature type="binding site" evidence="13">
    <location>
        <position position="164"/>
    </location>
    <ligand>
        <name>substrate</name>
    </ligand>
</feature>
<name>U2DZT7_9MOLU</name>
<evidence type="ECO:0000313" key="17">
    <source>
        <dbReference type="Proteomes" id="UP000005707"/>
    </source>
</evidence>
<dbReference type="Pfam" id="PF01729">
    <property type="entry name" value="QRPTase_C"/>
    <property type="match status" value="1"/>
</dbReference>
<evidence type="ECO:0000313" key="16">
    <source>
        <dbReference type="EMBL" id="ERJ13702.1"/>
    </source>
</evidence>
<keyword evidence="7 12" id="KW-0328">Glycosyltransferase</keyword>
<dbReference type="FunFam" id="3.90.1170.20:FF:000001">
    <property type="entry name" value="Nicotinate-nucleotide diphosphorylase (Carboxylating)"/>
    <property type="match status" value="1"/>
</dbReference>
<proteinExistence type="inferred from homology"/>
<dbReference type="InterPro" id="IPR036068">
    <property type="entry name" value="Nicotinate_pribotase-like_C"/>
</dbReference>
<evidence type="ECO:0000256" key="12">
    <source>
        <dbReference type="PIRNR" id="PIRNR006250"/>
    </source>
</evidence>
<dbReference type="PIRSF" id="PIRSF006250">
    <property type="entry name" value="NadC_ModD"/>
    <property type="match status" value="1"/>
</dbReference>
<evidence type="ECO:0000256" key="11">
    <source>
        <dbReference type="ARBA" id="ARBA00069173"/>
    </source>
</evidence>
<feature type="binding site" evidence="13">
    <location>
        <begin position="259"/>
        <end position="261"/>
    </location>
    <ligand>
        <name>substrate</name>
    </ligand>
</feature>
<dbReference type="eggNOG" id="COG0157">
    <property type="taxonomic scope" value="Bacteria"/>
</dbReference>
<dbReference type="OrthoDB" id="9782546at2"/>
<evidence type="ECO:0000256" key="4">
    <source>
        <dbReference type="ARBA" id="ARBA00011218"/>
    </source>
</evidence>
<feature type="binding site" evidence="13">
    <location>
        <position position="194"/>
    </location>
    <ligand>
        <name>substrate</name>
    </ligand>
</feature>
<comment type="similarity">
    <text evidence="3 12">Belongs to the NadC/ModD family.</text>
</comment>
<dbReference type="STRING" id="1033810.HLPCO_000368"/>
<dbReference type="FunFam" id="3.20.20.70:FF:000030">
    <property type="entry name" value="Nicotinate-nucleotide pyrophosphorylase, carboxylating"/>
    <property type="match status" value="1"/>
</dbReference>
<dbReference type="SUPFAM" id="SSF51690">
    <property type="entry name" value="Nicotinate/Quinolinate PRTase C-terminal domain-like"/>
    <property type="match status" value="1"/>
</dbReference>
<keyword evidence="17" id="KW-1185">Reference proteome</keyword>
<dbReference type="Proteomes" id="UP000005707">
    <property type="component" value="Unassembled WGS sequence"/>
</dbReference>
<dbReference type="NCBIfam" id="TIGR00078">
    <property type="entry name" value="nadC"/>
    <property type="match status" value="1"/>
</dbReference>
<feature type="binding site" evidence="13">
    <location>
        <position position="215"/>
    </location>
    <ligand>
        <name>substrate</name>
    </ligand>
</feature>
<dbReference type="InterPro" id="IPR002638">
    <property type="entry name" value="Quinolinate_PRibosylTrfase_C"/>
</dbReference>
<comment type="caution">
    <text evidence="16">The sequence shown here is derived from an EMBL/GenBank/DDBJ whole genome shotgun (WGS) entry which is preliminary data.</text>
</comment>
<dbReference type="PANTHER" id="PTHR32179">
    <property type="entry name" value="NICOTINATE-NUCLEOTIDE PYROPHOSPHORYLASE [CARBOXYLATING]"/>
    <property type="match status" value="1"/>
</dbReference>
<dbReference type="RefSeq" id="WP_008826193.1">
    <property type="nucleotide sequence ID" value="NZ_AFNU02000001.1"/>
</dbReference>
<evidence type="ECO:0000256" key="13">
    <source>
        <dbReference type="PIRSR" id="PIRSR006250-1"/>
    </source>
</evidence>
<dbReference type="InterPro" id="IPR027277">
    <property type="entry name" value="NadC/ModD"/>
</dbReference>
<dbReference type="PANTHER" id="PTHR32179:SF3">
    <property type="entry name" value="NICOTINATE-NUCLEOTIDE PYROPHOSPHORYLASE [CARBOXYLATING]"/>
    <property type="match status" value="1"/>
</dbReference>
<feature type="binding site" evidence="13">
    <location>
        <begin position="238"/>
        <end position="240"/>
    </location>
    <ligand>
        <name>substrate</name>
    </ligand>
</feature>
<feature type="domain" description="Quinolinate phosphoribosyl transferase N-terminal" evidence="15">
    <location>
        <begin position="22"/>
        <end position="107"/>
    </location>
</feature>
<dbReference type="Gene3D" id="3.90.1170.20">
    <property type="entry name" value="Quinolinate phosphoribosyl transferase, N-terminal domain"/>
    <property type="match status" value="1"/>
</dbReference>
<dbReference type="GO" id="GO:0005737">
    <property type="term" value="C:cytoplasm"/>
    <property type="evidence" value="ECO:0007669"/>
    <property type="project" value="TreeGrafter"/>
</dbReference>
<feature type="domain" description="Quinolinate phosphoribosyl transferase C-terminal" evidence="14">
    <location>
        <begin position="109"/>
        <end position="274"/>
    </location>
</feature>
<protein>
    <recommendedName>
        <fullName evidence="11">Probable nicotinate-nucleotide pyrophosphorylase [carboxylating]</fullName>
        <ecNumber evidence="5">2.4.2.19</ecNumber>
    </recommendedName>
    <alternativeName>
        <fullName evidence="9">Quinolinate phosphoribosyltransferase [decarboxylating]</fullName>
    </alternativeName>
</protein>
<dbReference type="GO" id="GO:0004514">
    <property type="term" value="F:nicotinate-nucleotide diphosphorylase (carboxylating) activity"/>
    <property type="evidence" value="ECO:0007669"/>
    <property type="project" value="UniProtKB-EC"/>
</dbReference>
<comment type="catalytic activity">
    <reaction evidence="10">
        <text>nicotinate beta-D-ribonucleotide + CO2 + diphosphate = quinolinate + 5-phospho-alpha-D-ribose 1-diphosphate + 2 H(+)</text>
        <dbReference type="Rhea" id="RHEA:12733"/>
        <dbReference type="ChEBI" id="CHEBI:15378"/>
        <dbReference type="ChEBI" id="CHEBI:16526"/>
        <dbReference type="ChEBI" id="CHEBI:29959"/>
        <dbReference type="ChEBI" id="CHEBI:33019"/>
        <dbReference type="ChEBI" id="CHEBI:57502"/>
        <dbReference type="ChEBI" id="CHEBI:58017"/>
        <dbReference type="EC" id="2.4.2.19"/>
    </reaction>
</comment>
<evidence type="ECO:0000256" key="3">
    <source>
        <dbReference type="ARBA" id="ARBA00009400"/>
    </source>
</evidence>
<dbReference type="AlphaFoldDB" id="U2DZT7"/>
<dbReference type="InParanoid" id="U2DZT7"/>
<evidence type="ECO:0000256" key="10">
    <source>
        <dbReference type="ARBA" id="ARBA00047445"/>
    </source>
</evidence>
<feature type="binding site" evidence="13">
    <location>
        <position position="97"/>
    </location>
    <ligand>
        <name>substrate</name>
    </ligand>
</feature>
<evidence type="ECO:0000256" key="9">
    <source>
        <dbReference type="ARBA" id="ARBA00033102"/>
    </source>
</evidence>